<accession>A0A0C9TV51</accession>
<dbReference type="Pfam" id="PF02076">
    <property type="entry name" value="STE3"/>
    <property type="match status" value="1"/>
</dbReference>
<dbReference type="EMBL" id="KN819386">
    <property type="protein sequence ID" value="KIJ11136.1"/>
    <property type="molecule type" value="Genomic_DNA"/>
</dbReference>
<feature type="transmembrane region" description="Helical" evidence="11">
    <location>
        <begin position="6"/>
        <end position="29"/>
    </location>
</feature>
<dbReference type="PANTHER" id="PTHR28097">
    <property type="entry name" value="PHEROMONE A FACTOR RECEPTOR"/>
    <property type="match status" value="1"/>
</dbReference>
<evidence type="ECO:0000256" key="8">
    <source>
        <dbReference type="ARBA" id="ARBA00023170"/>
    </source>
</evidence>
<dbReference type="PRINTS" id="PR00899">
    <property type="entry name" value="GPCRSTE3"/>
</dbReference>
<feature type="transmembrane region" description="Helical" evidence="11">
    <location>
        <begin position="36"/>
        <end position="56"/>
    </location>
</feature>
<evidence type="ECO:0000256" key="11">
    <source>
        <dbReference type="SAM" id="Phobius"/>
    </source>
</evidence>
<evidence type="ECO:0000256" key="2">
    <source>
        <dbReference type="ARBA" id="ARBA00011085"/>
    </source>
</evidence>
<feature type="transmembrane region" description="Helical" evidence="11">
    <location>
        <begin position="76"/>
        <end position="95"/>
    </location>
</feature>
<evidence type="ECO:0000256" key="6">
    <source>
        <dbReference type="ARBA" id="ARBA00023040"/>
    </source>
</evidence>
<feature type="transmembrane region" description="Helical" evidence="11">
    <location>
        <begin position="273"/>
        <end position="291"/>
    </location>
</feature>
<dbReference type="PRINTS" id="PR00901">
    <property type="entry name" value="PHEROMONEBAR"/>
</dbReference>
<keyword evidence="6" id="KW-0297">G-protein coupled receptor</keyword>
<evidence type="ECO:0008006" key="14">
    <source>
        <dbReference type="Google" id="ProtNLM"/>
    </source>
</evidence>
<proteinExistence type="inferred from homology"/>
<dbReference type="GO" id="GO:0004934">
    <property type="term" value="F:mating-type alpha-factor pheromone receptor activity"/>
    <property type="evidence" value="ECO:0007669"/>
    <property type="project" value="InterPro"/>
</dbReference>
<keyword evidence="9" id="KW-0807">Transducer</keyword>
<keyword evidence="8" id="KW-0675">Receptor</keyword>
<evidence type="ECO:0000313" key="12">
    <source>
        <dbReference type="EMBL" id="KIJ11136.1"/>
    </source>
</evidence>
<evidence type="ECO:0000256" key="3">
    <source>
        <dbReference type="ARBA" id="ARBA00022507"/>
    </source>
</evidence>
<feature type="transmembrane region" description="Helical" evidence="11">
    <location>
        <begin position="206"/>
        <end position="230"/>
    </location>
</feature>
<keyword evidence="7 11" id="KW-0472">Membrane</keyword>
<sequence length="388" mass="43128">MANIPPNALFSALSFIGFVLTALPICWHFHTSNSGICLFLAWTSLGCLILFINSIIWNDNVINWAPVWCDITARYLVGSSVGLPASGLCIIRKLFRISRLSSLRPDKHDKRRELWIDLAIGLGFPCLIMALQYVVQGHRFNIIEQIGCYPATYDTAPALIVVNMWPVAIGLISAVLAVFTFRAAYYQKALLDEYLRTSCDISANCYWRLMALCATEICCTVPCGVAAIVLSTMHGQVQPYISWSNVHADFSRVWQYPTVVWQSSPTMAAGVELTRWLYILCALVSFGFFGLGEEARESYWYALRVTAHAGRFLFGWVTRNGVNPMGPRSPSRQGVAALRMKSPSNPLPTIAFARQSTRSFNSVHSETIAPDDSRGILQPSSRNGVELV</sequence>
<evidence type="ECO:0000256" key="9">
    <source>
        <dbReference type="ARBA" id="ARBA00023224"/>
    </source>
</evidence>
<comment type="subcellular location">
    <subcellularLocation>
        <location evidence="1">Membrane</location>
        <topology evidence="1">Multi-pass membrane protein</topology>
    </subcellularLocation>
</comment>
<evidence type="ECO:0000256" key="4">
    <source>
        <dbReference type="ARBA" id="ARBA00022692"/>
    </source>
</evidence>
<keyword evidence="5 11" id="KW-1133">Transmembrane helix</keyword>
<dbReference type="PANTHER" id="PTHR28097:SF1">
    <property type="entry name" value="PHEROMONE A FACTOR RECEPTOR"/>
    <property type="match status" value="1"/>
</dbReference>
<evidence type="ECO:0000256" key="7">
    <source>
        <dbReference type="ARBA" id="ARBA00023136"/>
    </source>
</evidence>
<dbReference type="Proteomes" id="UP000053647">
    <property type="component" value="Unassembled WGS sequence"/>
</dbReference>
<dbReference type="GO" id="GO:0000750">
    <property type="term" value="P:pheromone-dependent signal transduction involved in conjugation with cellular fusion"/>
    <property type="evidence" value="ECO:0007669"/>
    <property type="project" value="TreeGrafter"/>
</dbReference>
<feature type="transmembrane region" description="Helical" evidence="11">
    <location>
        <begin position="115"/>
        <end position="135"/>
    </location>
</feature>
<feature type="region of interest" description="Disordered" evidence="10">
    <location>
        <begin position="363"/>
        <end position="388"/>
    </location>
</feature>
<dbReference type="GO" id="GO:0005886">
    <property type="term" value="C:plasma membrane"/>
    <property type="evidence" value="ECO:0007669"/>
    <property type="project" value="TreeGrafter"/>
</dbReference>
<evidence type="ECO:0000313" key="13">
    <source>
        <dbReference type="Proteomes" id="UP000053647"/>
    </source>
</evidence>
<keyword evidence="13" id="KW-1185">Reference proteome</keyword>
<dbReference type="HOGENOM" id="CLU_027592_0_2_1"/>
<protein>
    <recommendedName>
        <fullName evidence="14">Pheromone receptor</fullName>
    </recommendedName>
</protein>
<feature type="transmembrane region" description="Helical" evidence="11">
    <location>
        <begin position="164"/>
        <end position="185"/>
    </location>
</feature>
<dbReference type="AlphaFoldDB" id="A0A0C9TV51"/>
<dbReference type="OrthoDB" id="2874149at2759"/>
<organism evidence="12 13">
    <name type="scientific">Paxillus involutus ATCC 200175</name>
    <dbReference type="NCBI Taxonomy" id="664439"/>
    <lineage>
        <taxon>Eukaryota</taxon>
        <taxon>Fungi</taxon>
        <taxon>Dikarya</taxon>
        <taxon>Basidiomycota</taxon>
        <taxon>Agaricomycotina</taxon>
        <taxon>Agaricomycetes</taxon>
        <taxon>Agaricomycetidae</taxon>
        <taxon>Boletales</taxon>
        <taxon>Paxilineae</taxon>
        <taxon>Paxillaceae</taxon>
        <taxon>Paxillus</taxon>
    </lineage>
</organism>
<reference evidence="12 13" key="1">
    <citation type="submission" date="2014-06" db="EMBL/GenBank/DDBJ databases">
        <authorList>
            <consortium name="DOE Joint Genome Institute"/>
            <person name="Kuo A."/>
            <person name="Kohler A."/>
            <person name="Nagy L.G."/>
            <person name="Floudas D."/>
            <person name="Copeland A."/>
            <person name="Barry K.W."/>
            <person name="Cichocki N."/>
            <person name="Veneault-Fourrey C."/>
            <person name="LaButti K."/>
            <person name="Lindquist E.A."/>
            <person name="Lipzen A."/>
            <person name="Lundell T."/>
            <person name="Morin E."/>
            <person name="Murat C."/>
            <person name="Sun H."/>
            <person name="Tunlid A."/>
            <person name="Henrissat B."/>
            <person name="Grigoriev I.V."/>
            <person name="Hibbett D.S."/>
            <person name="Martin F."/>
            <person name="Nordberg H.P."/>
            <person name="Cantor M.N."/>
            <person name="Hua S.X."/>
        </authorList>
    </citation>
    <scope>NUCLEOTIDE SEQUENCE [LARGE SCALE GENOMIC DNA]</scope>
    <source>
        <strain evidence="12 13">ATCC 200175</strain>
    </source>
</reference>
<dbReference type="InterPro" id="IPR001499">
    <property type="entry name" value="GPCR_STE3"/>
</dbReference>
<reference evidence="13" key="2">
    <citation type="submission" date="2015-01" db="EMBL/GenBank/DDBJ databases">
        <title>Evolutionary Origins and Diversification of the Mycorrhizal Mutualists.</title>
        <authorList>
            <consortium name="DOE Joint Genome Institute"/>
            <consortium name="Mycorrhizal Genomics Consortium"/>
            <person name="Kohler A."/>
            <person name="Kuo A."/>
            <person name="Nagy L.G."/>
            <person name="Floudas D."/>
            <person name="Copeland A."/>
            <person name="Barry K.W."/>
            <person name="Cichocki N."/>
            <person name="Veneault-Fourrey C."/>
            <person name="LaButti K."/>
            <person name="Lindquist E.A."/>
            <person name="Lipzen A."/>
            <person name="Lundell T."/>
            <person name="Morin E."/>
            <person name="Murat C."/>
            <person name="Riley R."/>
            <person name="Ohm R."/>
            <person name="Sun H."/>
            <person name="Tunlid A."/>
            <person name="Henrissat B."/>
            <person name="Grigoriev I.V."/>
            <person name="Hibbett D.S."/>
            <person name="Martin F."/>
        </authorList>
    </citation>
    <scope>NUCLEOTIDE SEQUENCE [LARGE SCALE GENOMIC DNA]</scope>
    <source>
        <strain evidence="13">ATCC 200175</strain>
    </source>
</reference>
<evidence type="ECO:0000256" key="1">
    <source>
        <dbReference type="ARBA" id="ARBA00004141"/>
    </source>
</evidence>
<gene>
    <name evidence="12" type="ORF">PAXINDRAFT_171927</name>
</gene>
<dbReference type="InterPro" id="IPR000481">
    <property type="entry name" value="GPCR_Pheromne_B_alpha_rcpt"/>
</dbReference>
<dbReference type="CDD" id="cd14966">
    <property type="entry name" value="7tmD_STE3"/>
    <property type="match status" value="1"/>
</dbReference>
<evidence type="ECO:0000256" key="5">
    <source>
        <dbReference type="ARBA" id="ARBA00022989"/>
    </source>
</evidence>
<keyword evidence="3" id="KW-0589">Pheromone response</keyword>
<comment type="similarity">
    <text evidence="2">Belongs to the G-protein coupled receptor 4 family.</text>
</comment>
<evidence type="ECO:0000256" key="10">
    <source>
        <dbReference type="SAM" id="MobiDB-lite"/>
    </source>
</evidence>
<name>A0A0C9TV51_PAXIN</name>
<feature type="compositionally biased region" description="Polar residues" evidence="10">
    <location>
        <begin position="378"/>
        <end position="388"/>
    </location>
</feature>
<keyword evidence="4 11" id="KW-0812">Transmembrane</keyword>